<evidence type="ECO:0000313" key="2">
    <source>
        <dbReference type="EMBL" id="BAF27916.1"/>
    </source>
</evidence>
<dbReference type="AlphaFoldDB" id="Q0ITP9"/>
<evidence type="ECO:0000313" key="3">
    <source>
        <dbReference type="Proteomes" id="UP000000763"/>
    </source>
</evidence>
<feature type="compositionally biased region" description="Polar residues" evidence="1">
    <location>
        <begin position="63"/>
        <end position="86"/>
    </location>
</feature>
<dbReference type="OrthoDB" id="696315at2759"/>
<gene>
    <name evidence="2" type="ordered locus">Os11g0229100</name>
</gene>
<reference evidence="3" key="2">
    <citation type="journal article" date="2008" name="Nucleic Acids Res.">
        <title>The rice annotation project database (RAP-DB): 2008 update.</title>
        <authorList>
            <consortium name="The rice annotation project (RAP)"/>
        </authorList>
    </citation>
    <scope>GENOME REANNOTATION</scope>
    <source>
        <strain evidence="3">cv. Nipponbare</strain>
    </source>
</reference>
<dbReference type="KEGG" id="dosa:Os11g0229100"/>
<protein>
    <submittedName>
        <fullName evidence="2">Os11g0229100 protein</fullName>
    </submittedName>
</protein>
<feature type="compositionally biased region" description="Low complexity" evidence="1">
    <location>
        <begin position="154"/>
        <end position="164"/>
    </location>
</feature>
<name>Q0ITP9_ORYSJ</name>
<accession>Q0ITP9</accession>
<sequence length="164" mass="16837">MSSSFPPPFSLPSSRRRRFPSTHSSPRWPPTPTHLASSSSSAAGPAAAYRSPTPAGSTPPMSPTTLSASCSTFSATSPSETATSGVASGRSAVISSPSDPRSAGSESASSGWATSARRLRGDWRRSAASSPTTTAGEGRTWSTPTSRPPPTSPRAPTCSSWRAR</sequence>
<organism evidence="2 3">
    <name type="scientific">Oryza sativa subsp. japonica</name>
    <name type="common">Rice</name>
    <dbReference type="NCBI Taxonomy" id="39947"/>
    <lineage>
        <taxon>Eukaryota</taxon>
        <taxon>Viridiplantae</taxon>
        <taxon>Streptophyta</taxon>
        <taxon>Embryophyta</taxon>
        <taxon>Tracheophyta</taxon>
        <taxon>Spermatophyta</taxon>
        <taxon>Magnoliopsida</taxon>
        <taxon>Liliopsida</taxon>
        <taxon>Poales</taxon>
        <taxon>Poaceae</taxon>
        <taxon>BOP clade</taxon>
        <taxon>Oryzoideae</taxon>
        <taxon>Oryzeae</taxon>
        <taxon>Oryzinae</taxon>
        <taxon>Oryza</taxon>
        <taxon>Oryza sativa</taxon>
    </lineage>
</organism>
<evidence type="ECO:0000256" key="1">
    <source>
        <dbReference type="SAM" id="MobiDB-lite"/>
    </source>
</evidence>
<feature type="compositionally biased region" description="Pro residues" evidence="1">
    <location>
        <begin position="1"/>
        <end position="10"/>
    </location>
</feature>
<reference evidence="2 3" key="1">
    <citation type="journal article" date="2005" name="Nature">
        <title>The map-based sequence of the rice genome.</title>
        <authorList>
            <consortium name="International rice genome sequencing project (IRGSP)"/>
            <person name="Matsumoto T."/>
            <person name="Wu J."/>
            <person name="Kanamori H."/>
            <person name="Katayose Y."/>
            <person name="Fujisawa M."/>
            <person name="Namiki N."/>
            <person name="Mizuno H."/>
            <person name="Yamamoto K."/>
            <person name="Antonio B.A."/>
            <person name="Baba T."/>
            <person name="Sakata K."/>
            <person name="Nagamura Y."/>
            <person name="Aoki H."/>
            <person name="Arikawa K."/>
            <person name="Arita K."/>
            <person name="Bito T."/>
            <person name="Chiden Y."/>
            <person name="Fujitsuka N."/>
            <person name="Fukunaka R."/>
            <person name="Hamada M."/>
            <person name="Harada C."/>
            <person name="Hayashi A."/>
            <person name="Hijishita S."/>
            <person name="Honda M."/>
            <person name="Hosokawa S."/>
            <person name="Ichikawa Y."/>
            <person name="Idonuma A."/>
            <person name="Iijima M."/>
            <person name="Ikeda M."/>
            <person name="Ikeno M."/>
            <person name="Ito K."/>
            <person name="Ito S."/>
            <person name="Ito T."/>
            <person name="Ito Y."/>
            <person name="Ito Y."/>
            <person name="Iwabuchi A."/>
            <person name="Kamiya K."/>
            <person name="Karasawa W."/>
            <person name="Kurita K."/>
            <person name="Katagiri S."/>
            <person name="Kikuta A."/>
            <person name="Kobayashi H."/>
            <person name="Kobayashi N."/>
            <person name="Machita K."/>
            <person name="Maehara T."/>
            <person name="Masukawa M."/>
            <person name="Mizubayashi T."/>
            <person name="Mukai Y."/>
            <person name="Nagasaki H."/>
            <person name="Nagata Y."/>
            <person name="Naito S."/>
            <person name="Nakashima M."/>
            <person name="Nakama Y."/>
            <person name="Nakamichi Y."/>
            <person name="Nakamura M."/>
            <person name="Meguro A."/>
            <person name="Negishi M."/>
            <person name="Ohta I."/>
            <person name="Ohta T."/>
            <person name="Okamoto M."/>
            <person name="Ono N."/>
            <person name="Saji S."/>
            <person name="Sakaguchi M."/>
            <person name="Sakai K."/>
            <person name="Shibata M."/>
            <person name="Shimokawa T."/>
            <person name="Song J."/>
            <person name="Takazaki Y."/>
            <person name="Terasawa K."/>
            <person name="Tsugane M."/>
            <person name="Tsuji K."/>
            <person name="Ueda S."/>
            <person name="Waki K."/>
            <person name="Yamagata H."/>
            <person name="Yamamoto M."/>
            <person name="Yamamoto S."/>
            <person name="Yamane H."/>
            <person name="Yoshiki S."/>
            <person name="Yoshihara R."/>
            <person name="Yukawa K."/>
            <person name="Zhong H."/>
            <person name="Yano M."/>
            <person name="Yuan Q."/>
            <person name="Ouyang S."/>
            <person name="Liu J."/>
            <person name="Jones K.M."/>
            <person name="Gansberger K."/>
            <person name="Moffat K."/>
            <person name="Hill J."/>
            <person name="Bera J."/>
            <person name="Fadrosh D."/>
            <person name="Jin S."/>
            <person name="Johri S."/>
            <person name="Kim M."/>
            <person name="Overton L."/>
            <person name="Reardon M."/>
            <person name="Tsitrin T."/>
            <person name="Vuong H."/>
            <person name="Weaver B."/>
            <person name="Ciecko A."/>
            <person name="Tallon L."/>
            <person name="Jackson J."/>
            <person name="Pai G."/>
            <person name="Aken S.V."/>
            <person name="Utterback T."/>
            <person name="Reidmuller S."/>
            <person name="Feldblyum T."/>
            <person name="Hsiao J."/>
            <person name="Zismann V."/>
            <person name="Iobst S."/>
            <person name="de Vazeille A.R."/>
            <person name="Buell C.R."/>
            <person name="Ying K."/>
            <person name="Li Y."/>
            <person name="Lu T."/>
            <person name="Huang Y."/>
            <person name="Zhao Q."/>
            <person name="Feng Q."/>
            <person name="Zhang L."/>
            <person name="Zhu J."/>
            <person name="Weng Q."/>
            <person name="Mu J."/>
            <person name="Lu Y."/>
            <person name="Fan D."/>
            <person name="Liu Y."/>
            <person name="Guan J."/>
            <person name="Zhang Y."/>
            <person name="Yu S."/>
            <person name="Liu X."/>
            <person name="Zhang Y."/>
            <person name="Hong G."/>
            <person name="Han B."/>
            <person name="Choisne N."/>
            <person name="Demange N."/>
            <person name="Orjeda G."/>
            <person name="Samain S."/>
            <person name="Cattolico L."/>
            <person name="Pelletier E."/>
            <person name="Couloux A."/>
            <person name="Segurens B."/>
            <person name="Wincker P."/>
            <person name="D'Hont A."/>
            <person name="Scarpelli C."/>
            <person name="Weissenbach J."/>
            <person name="Salanoubat M."/>
            <person name="Quetier F."/>
            <person name="Yu Y."/>
            <person name="Kim H.R."/>
            <person name="Rambo T."/>
            <person name="Currie J."/>
            <person name="Collura K."/>
            <person name="Luo M."/>
            <person name="Yang T."/>
            <person name="Ammiraju J.S.S."/>
            <person name="Engler F."/>
            <person name="Soderlund C."/>
            <person name="Wing R.A."/>
            <person name="Palmer L.E."/>
            <person name="de la Bastide M."/>
            <person name="Spiegel L."/>
            <person name="Nascimento L."/>
            <person name="Zutavern T."/>
            <person name="O'Shaughnessy A."/>
            <person name="Dike S."/>
            <person name="Dedhia N."/>
            <person name="Preston R."/>
            <person name="Balija V."/>
            <person name="McCombie W.R."/>
            <person name="Chow T."/>
            <person name="Chen H."/>
            <person name="Chung M."/>
            <person name="Chen C."/>
            <person name="Shaw J."/>
            <person name="Wu H."/>
            <person name="Hsiao K."/>
            <person name="Chao Y."/>
            <person name="Chu M."/>
            <person name="Cheng C."/>
            <person name="Hour A."/>
            <person name="Lee P."/>
            <person name="Lin S."/>
            <person name="Lin Y."/>
            <person name="Liou J."/>
            <person name="Liu S."/>
            <person name="Hsing Y."/>
            <person name="Raghuvanshi S."/>
            <person name="Mohanty A."/>
            <person name="Bharti A.K."/>
            <person name="Gaur A."/>
            <person name="Gupta V."/>
            <person name="Kumar D."/>
            <person name="Ravi V."/>
            <person name="Vij S."/>
            <person name="Kapur A."/>
            <person name="Khurana P."/>
            <person name="Khurana P."/>
            <person name="Khurana J.P."/>
            <person name="Tyagi A.K."/>
            <person name="Gaikwad K."/>
            <person name="Singh A."/>
            <person name="Dalal V."/>
            <person name="Srivastava S."/>
            <person name="Dixit A."/>
            <person name="Pal A.K."/>
            <person name="Ghazi I.A."/>
            <person name="Yadav M."/>
            <person name="Pandit A."/>
            <person name="Bhargava A."/>
            <person name="Sureshbabu K."/>
            <person name="Batra K."/>
            <person name="Sharma T.R."/>
            <person name="Mohapatra T."/>
            <person name="Singh N.K."/>
            <person name="Messing J."/>
            <person name="Nelson A.B."/>
            <person name="Fuks G."/>
            <person name="Kavchok S."/>
            <person name="Keizer G."/>
            <person name="Linton E."/>
            <person name="Llaca V."/>
            <person name="Song R."/>
            <person name="Tanyolac B."/>
            <person name="Young S."/>
            <person name="Ho-Il K."/>
            <person name="Hahn J.H."/>
            <person name="Sangsakoo G."/>
            <person name="Vanavichit A."/>
            <person name="de Mattos Luiz.A.T."/>
            <person name="Zimmer P.D."/>
            <person name="Malone G."/>
            <person name="Dellagostin O."/>
            <person name="de Oliveira A.C."/>
            <person name="Bevan M."/>
            <person name="Bancroft I."/>
            <person name="Minx P."/>
            <person name="Cordum H."/>
            <person name="Wilson R."/>
            <person name="Cheng Z."/>
            <person name="Jin W."/>
            <person name="Jiang J."/>
            <person name="Leong S.A."/>
            <person name="Iwama H."/>
            <person name="Gojobori T."/>
            <person name="Itoh T."/>
            <person name="Niimura Y."/>
            <person name="Fujii Y."/>
            <person name="Habara T."/>
            <person name="Sakai H."/>
            <person name="Sato Y."/>
            <person name="Wilson G."/>
            <person name="Kumar K."/>
            <person name="McCouch S."/>
            <person name="Juretic N."/>
            <person name="Hoen D."/>
            <person name="Wright S."/>
            <person name="Bruskiewich R."/>
            <person name="Bureau T."/>
            <person name="Miyao A."/>
            <person name="Hirochika H."/>
            <person name="Nishikawa T."/>
            <person name="Kadowaki K."/>
            <person name="Sugiura M."/>
            <person name="Burr B."/>
            <person name="Sasaki T."/>
        </authorList>
    </citation>
    <scope>NUCLEOTIDE SEQUENCE [LARGE SCALE GENOMIC DNA]</scope>
    <source>
        <strain evidence="3">cv. Nipponbare</strain>
    </source>
</reference>
<dbReference type="EMBL" id="AP008217">
    <property type="protein sequence ID" value="BAF27916.1"/>
    <property type="molecule type" value="Genomic_DNA"/>
</dbReference>
<feature type="region of interest" description="Disordered" evidence="1">
    <location>
        <begin position="1"/>
        <end position="164"/>
    </location>
</feature>
<proteinExistence type="predicted"/>
<feature type="compositionally biased region" description="Low complexity" evidence="1">
    <location>
        <begin position="102"/>
        <end position="116"/>
    </location>
</feature>
<feature type="compositionally biased region" description="Low complexity" evidence="1">
    <location>
        <begin position="33"/>
        <end position="53"/>
    </location>
</feature>
<dbReference type="Proteomes" id="UP000000763">
    <property type="component" value="Chromosome 11"/>
</dbReference>